<gene>
    <name evidence="1" type="ORF">CEPIT_LOCUS33696</name>
</gene>
<evidence type="ECO:0000313" key="2">
    <source>
        <dbReference type="Proteomes" id="UP001152523"/>
    </source>
</evidence>
<reference evidence="1" key="1">
    <citation type="submission" date="2022-07" db="EMBL/GenBank/DDBJ databases">
        <authorList>
            <person name="Macas J."/>
            <person name="Novak P."/>
            <person name="Neumann P."/>
        </authorList>
    </citation>
    <scope>NUCLEOTIDE SEQUENCE</scope>
</reference>
<keyword evidence="2" id="KW-1185">Reference proteome</keyword>
<organism evidence="1 2">
    <name type="scientific">Cuscuta epithymum</name>
    <dbReference type="NCBI Taxonomy" id="186058"/>
    <lineage>
        <taxon>Eukaryota</taxon>
        <taxon>Viridiplantae</taxon>
        <taxon>Streptophyta</taxon>
        <taxon>Embryophyta</taxon>
        <taxon>Tracheophyta</taxon>
        <taxon>Spermatophyta</taxon>
        <taxon>Magnoliopsida</taxon>
        <taxon>eudicotyledons</taxon>
        <taxon>Gunneridae</taxon>
        <taxon>Pentapetalae</taxon>
        <taxon>asterids</taxon>
        <taxon>lamiids</taxon>
        <taxon>Solanales</taxon>
        <taxon>Convolvulaceae</taxon>
        <taxon>Cuscuteae</taxon>
        <taxon>Cuscuta</taxon>
        <taxon>Cuscuta subgen. Cuscuta</taxon>
    </lineage>
</organism>
<protein>
    <submittedName>
        <fullName evidence="1">Uncharacterized protein</fullName>
    </submittedName>
</protein>
<evidence type="ECO:0000313" key="1">
    <source>
        <dbReference type="EMBL" id="CAH9134407.1"/>
    </source>
</evidence>
<accession>A0AAV0FG30</accession>
<dbReference type="Proteomes" id="UP001152523">
    <property type="component" value="Unassembled WGS sequence"/>
</dbReference>
<dbReference type="AlphaFoldDB" id="A0AAV0FG30"/>
<sequence length="20" mass="2468">MSNKRLEFAIEFWRLKKAEA</sequence>
<comment type="caution">
    <text evidence="1">The sequence shown here is derived from an EMBL/GenBank/DDBJ whole genome shotgun (WGS) entry which is preliminary data.</text>
</comment>
<name>A0AAV0FG30_9ASTE</name>
<dbReference type="EMBL" id="CAMAPF010000981">
    <property type="protein sequence ID" value="CAH9134407.1"/>
    <property type="molecule type" value="Genomic_DNA"/>
</dbReference>
<proteinExistence type="predicted"/>